<dbReference type="GeneID" id="36330007"/>
<evidence type="ECO:0000256" key="1">
    <source>
        <dbReference type="SAM" id="SignalP"/>
    </source>
</evidence>
<gene>
    <name evidence="2" type="ORF">POSPLADRAFT_1139557</name>
</gene>
<protein>
    <recommendedName>
        <fullName evidence="4">Protein kinase domain-containing protein</fullName>
    </recommendedName>
</protein>
<feature type="chain" id="PRO_5010875317" description="Protein kinase domain-containing protein" evidence="1">
    <location>
        <begin position="19"/>
        <end position="558"/>
    </location>
</feature>
<keyword evidence="1" id="KW-0732">Signal</keyword>
<proteinExistence type="predicted"/>
<dbReference type="SUPFAM" id="SSF56112">
    <property type="entry name" value="Protein kinase-like (PK-like)"/>
    <property type="match status" value="1"/>
</dbReference>
<evidence type="ECO:0000313" key="2">
    <source>
        <dbReference type="EMBL" id="OSX63289.1"/>
    </source>
</evidence>
<organism evidence="2 3">
    <name type="scientific">Postia placenta MAD-698-R-SB12</name>
    <dbReference type="NCBI Taxonomy" id="670580"/>
    <lineage>
        <taxon>Eukaryota</taxon>
        <taxon>Fungi</taxon>
        <taxon>Dikarya</taxon>
        <taxon>Basidiomycota</taxon>
        <taxon>Agaricomycotina</taxon>
        <taxon>Agaricomycetes</taxon>
        <taxon>Polyporales</taxon>
        <taxon>Adustoporiaceae</taxon>
        <taxon>Rhodonia</taxon>
    </lineage>
</organism>
<dbReference type="EMBL" id="KZ110595">
    <property type="protein sequence ID" value="OSX63289.1"/>
    <property type="molecule type" value="Genomic_DNA"/>
</dbReference>
<dbReference type="RefSeq" id="XP_024340083.1">
    <property type="nucleotide sequence ID" value="XM_024485058.1"/>
</dbReference>
<accession>A0A1X6N3S1</accession>
<keyword evidence="3" id="KW-1185">Reference proteome</keyword>
<dbReference type="AlphaFoldDB" id="A0A1X6N3S1"/>
<name>A0A1X6N3S1_9APHY</name>
<dbReference type="InterPro" id="IPR011009">
    <property type="entry name" value="Kinase-like_dom_sf"/>
</dbReference>
<reference evidence="2 3" key="1">
    <citation type="submission" date="2017-04" db="EMBL/GenBank/DDBJ databases">
        <title>Genome Sequence of the Model Brown-Rot Fungus Postia placenta SB12.</title>
        <authorList>
            <consortium name="DOE Joint Genome Institute"/>
            <person name="Gaskell J."/>
            <person name="Kersten P."/>
            <person name="Larrondo L.F."/>
            <person name="Canessa P."/>
            <person name="Martinez D."/>
            <person name="Hibbett D."/>
            <person name="Schmoll M."/>
            <person name="Kubicek C.P."/>
            <person name="Martinez A.T."/>
            <person name="Yadav J."/>
            <person name="Master E."/>
            <person name="Magnuson J.K."/>
            <person name="James T."/>
            <person name="Yaver D."/>
            <person name="Berka R."/>
            <person name="Labutti K."/>
            <person name="Lipzen A."/>
            <person name="Aerts A."/>
            <person name="Barry K."/>
            <person name="Henrissat B."/>
            <person name="Blanchette R."/>
            <person name="Grigoriev I."/>
            <person name="Cullen D."/>
        </authorList>
    </citation>
    <scope>NUCLEOTIDE SEQUENCE [LARGE SCALE GENOMIC DNA]</scope>
    <source>
        <strain evidence="2 3">MAD-698-R-SB12</strain>
    </source>
</reference>
<evidence type="ECO:0000313" key="3">
    <source>
        <dbReference type="Proteomes" id="UP000194127"/>
    </source>
</evidence>
<dbReference type="STRING" id="670580.A0A1X6N3S1"/>
<dbReference type="Proteomes" id="UP000194127">
    <property type="component" value="Unassembled WGS sequence"/>
</dbReference>
<feature type="signal peptide" evidence="1">
    <location>
        <begin position="1"/>
        <end position="18"/>
    </location>
</feature>
<dbReference type="OrthoDB" id="2803426at2759"/>
<sequence>MSLPTAQTFILHFWLVAGGEVHPRCQELQLPLTATVEDLLPRLITEERLRGNKAPVYLVVVNLSSSVPPKPPSPPIPDEYADEVHNKPGAMAMGYVELLKRRLATTGRGSPPEAVNSENYYLNQENDEKCIINGHYAQGSPLPIALPIELFHPMFAKFKTKRIDDTTSLPPYFLRDVAKFMNEVSQISTEESERACRTRNSLSAILNHSVVKFVNLNGTSADHIIANTNLPSVDREKLMLACFCPTFLIALGGSWINIFRAIYTIAAIVEDFTGYVSLASSAPSNDKAKITEIARILWALREALDELNKWYEQLPVPDNEYQRYFPLATLCKLQDDEMLSWTYEGTLKHQEGGAEDLFCPIFLVTDISNVNRKLVVKFVEAYGKDAHELLAAHNLAPKMIYYSDVWPAQGISGRLKMVVMVHRLCADGAAVPRPVYDDVQRALKLLHDTGMVHGDIRHPNIVVADVVPAARGNVEAEDQAEGEGYVEVEGQGEGEVDDMCARTRIIEFDRAGKLGEVRYPPGLSGMITWAKGVNDCELIKPEHDIFMLGKLLKKSRNW</sequence>
<evidence type="ECO:0008006" key="4">
    <source>
        <dbReference type="Google" id="ProtNLM"/>
    </source>
</evidence>